<dbReference type="Proteomes" id="UP000193498">
    <property type="component" value="Unassembled WGS sequence"/>
</dbReference>
<evidence type="ECO:0000256" key="2">
    <source>
        <dbReference type="ARBA" id="ARBA00006425"/>
    </source>
</evidence>
<dbReference type="FunCoup" id="A0A1Y1WQE0">
    <property type="interactions" value="34"/>
</dbReference>
<dbReference type="OrthoDB" id="5545577at2759"/>
<evidence type="ECO:0008006" key="7">
    <source>
        <dbReference type="Google" id="ProtNLM"/>
    </source>
</evidence>
<organism evidence="5 6">
    <name type="scientific">Basidiobolus meristosporus CBS 931.73</name>
    <dbReference type="NCBI Taxonomy" id="1314790"/>
    <lineage>
        <taxon>Eukaryota</taxon>
        <taxon>Fungi</taxon>
        <taxon>Fungi incertae sedis</taxon>
        <taxon>Zoopagomycota</taxon>
        <taxon>Entomophthoromycotina</taxon>
        <taxon>Basidiobolomycetes</taxon>
        <taxon>Basidiobolales</taxon>
        <taxon>Basidiobolaceae</taxon>
        <taxon>Basidiobolus</taxon>
    </lineage>
</organism>
<gene>
    <name evidence="5" type="ORF">K493DRAFT_2057</name>
</gene>
<dbReference type="InParanoid" id="A0A1Y1WQE0"/>
<evidence type="ECO:0000313" key="6">
    <source>
        <dbReference type="Proteomes" id="UP000193498"/>
    </source>
</evidence>
<evidence type="ECO:0000256" key="4">
    <source>
        <dbReference type="ARBA" id="ARBA00023157"/>
    </source>
</evidence>
<dbReference type="Pfam" id="PF02297">
    <property type="entry name" value="COX6B"/>
    <property type="match status" value="1"/>
</dbReference>
<dbReference type="InterPro" id="IPR036549">
    <property type="entry name" value="CX6/COA6-like_sf"/>
</dbReference>
<keyword evidence="3" id="KW-0496">Mitochondrion</keyword>
<dbReference type="SUPFAM" id="SSF47694">
    <property type="entry name" value="Cytochrome c oxidase subunit h"/>
    <property type="match status" value="1"/>
</dbReference>
<comment type="similarity">
    <text evidence="2">Belongs to the cytochrome c oxidase subunit 6B family.</text>
</comment>
<evidence type="ECO:0000256" key="1">
    <source>
        <dbReference type="ARBA" id="ARBA00004173"/>
    </source>
</evidence>
<dbReference type="AlphaFoldDB" id="A0A1Y1WQE0"/>
<sequence>MSNQENFVPLGREQRKICWLARDEFFHFLDSKQLVDPAEENVGQDKVGAALRKDYEEKCPSSWVKYFNDLRFRQAHMGEVQKTGNRLL</sequence>
<reference evidence="5 6" key="1">
    <citation type="submission" date="2016-07" db="EMBL/GenBank/DDBJ databases">
        <title>Pervasive Adenine N6-methylation of Active Genes in Fungi.</title>
        <authorList>
            <consortium name="DOE Joint Genome Institute"/>
            <person name="Mondo S.J."/>
            <person name="Dannebaum R.O."/>
            <person name="Kuo R.C."/>
            <person name="Labutti K."/>
            <person name="Haridas S."/>
            <person name="Kuo A."/>
            <person name="Salamov A."/>
            <person name="Ahrendt S.R."/>
            <person name="Lipzen A."/>
            <person name="Sullivan W."/>
            <person name="Andreopoulos W.B."/>
            <person name="Clum A."/>
            <person name="Lindquist E."/>
            <person name="Daum C."/>
            <person name="Ramamoorthy G.K."/>
            <person name="Gryganskyi A."/>
            <person name="Culley D."/>
            <person name="Magnuson J.K."/>
            <person name="James T.Y."/>
            <person name="O'Malley M.A."/>
            <person name="Stajich J.E."/>
            <person name="Spatafora J.W."/>
            <person name="Visel A."/>
            <person name="Grigoriev I.V."/>
        </authorList>
    </citation>
    <scope>NUCLEOTIDE SEQUENCE [LARGE SCALE GENOMIC DNA]</scope>
    <source>
        <strain evidence="5 6">CBS 931.73</strain>
    </source>
</reference>
<dbReference type="PANTHER" id="PTHR47677">
    <property type="entry name" value="CYTOCHROME C OXIDASE ASSEMBLY FACTOR 6"/>
    <property type="match status" value="1"/>
</dbReference>
<dbReference type="GO" id="GO:0005739">
    <property type="term" value="C:mitochondrion"/>
    <property type="evidence" value="ECO:0007669"/>
    <property type="project" value="UniProtKB-SubCell"/>
</dbReference>
<comment type="caution">
    <text evidence="5">The sequence shown here is derived from an EMBL/GenBank/DDBJ whole genome shotgun (WGS) entry which is preliminary data.</text>
</comment>
<accession>A0A1Y1WQE0</accession>
<keyword evidence="4" id="KW-1015">Disulfide bond</keyword>
<comment type="subcellular location">
    <subcellularLocation>
        <location evidence="1">Mitochondrion</location>
    </subcellularLocation>
</comment>
<proteinExistence type="inferred from homology"/>
<dbReference type="EMBL" id="MCFE01001012">
    <property type="protein sequence ID" value="ORX75486.1"/>
    <property type="molecule type" value="Genomic_DNA"/>
</dbReference>
<dbReference type="Gene3D" id="1.10.10.140">
    <property type="entry name" value="Cytochrome c oxidase, subunit VIb"/>
    <property type="match status" value="1"/>
</dbReference>
<evidence type="ECO:0000256" key="3">
    <source>
        <dbReference type="ARBA" id="ARBA00023128"/>
    </source>
</evidence>
<dbReference type="InterPro" id="IPR048280">
    <property type="entry name" value="COX6B-like"/>
</dbReference>
<evidence type="ECO:0000313" key="5">
    <source>
        <dbReference type="EMBL" id="ORX75486.1"/>
    </source>
</evidence>
<keyword evidence="6" id="KW-1185">Reference proteome</keyword>
<protein>
    <recommendedName>
        <fullName evidence="7">Cytochrome c oxidase, subunit VIb</fullName>
    </recommendedName>
</protein>
<dbReference type="InterPro" id="IPR048281">
    <property type="entry name" value="COA6_fun"/>
</dbReference>
<name>A0A1Y1WQE0_9FUNG</name>
<dbReference type="PANTHER" id="PTHR47677:SF1">
    <property type="entry name" value="CYTOCHROME C OXIDASE ASSEMBLY FACTOR 6"/>
    <property type="match status" value="1"/>
</dbReference>